<keyword evidence="2" id="KW-1185">Reference proteome</keyword>
<dbReference type="Proteomes" id="UP001066276">
    <property type="component" value="Chromosome 7"/>
</dbReference>
<reference evidence="1" key="1">
    <citation type="journal article" date="2022" name="bioRxiv">
        <title>Sequencing and chromosome-scale assembly of the giantPleurodeles waltlgenome.</title>
        <authorList>
            <person name="Brown T."/>
            <person name="Elewa A."/>
            <person name="Iarovenko S."/>
            <person name="Subramanian E."/>
            <person name="Araus A.J."/>
            <person name="Petzold A."/>
            <person name="Susuki M."/>
            <person name="Suzuki K.-i.T."/>
            <person name="Hayashi T."/>
            <person name="Toyoda A."/>
            <person name="Oliveira C."/>
            <person name="Osipova E."/>
            <person name="Leigh N.D."/>
            <person name="Simon A."/>
            <person name="Yun M.H."/>
        </authorList>
    </citation>
    <scope>NUCLEOTIDE SEQUENCE</scope>
    <source>
        <strain evidence="1">20211129_DDA</strain>
        <tissue evidence="1">Liver</tissue>
    </source>
</reference>
<dbReference type="EMBL" id="JANPWB010000011">
    <property type="protein sequence ID" value="KAJ1128635.1"/>
    <property type="molecule type" value="Genomic_DNA"/>
</dbReference>
<comment type="caution">
    <text evidence="1">The sequence shown here is derived from an EMBL/GenBank/DDBJ whole genome shotgun (WGS) entry which is preliminary data.</text>
</comment>
<dbReference type="AlphaFoldDB" id="A0AAV7PNK7"/>
<organism evidence="1 2">
    <name type="scientific">Pleurodeles waltl</name>
    <name type="common">Iberian ribbed newt</name>
    <dbReference type="NCBI Taxonomy" id="8319"/>
    <lineage>
        <taxon>Eukaryota</taxon>
        <taxon>Metazoa</taxon>
        <taxon>Chordata</taxon>
        <taxon>Craniata</taxon>
        <taxon>Vertebrata</taxon>
        <taxon>Euteleostomi</taxon>
        <taxon>Amphibia</taxon>
        <taxon>Batrachia</taxon>
        <taxon>Caudata</taxon>
        <taxon>Salamandroidea</taxon>
        <taxon>Salamandridae</taxon>
        <taxon>Pleurodelinae</taxon>
        <taxon>Pleurodeles</taxon>
    </lineage>
</organism>
<sequence>MLGARCLTSFVSYRLYLKARLISEAKGVAGELACTNARMLCASYCDAGGAPIEACGRLPASPYANGGGAASMGSHIQSYSAPAPYCPPALTPVCCTLVHFGGEGRGREGARMPTHVHVLSRVCRWAGTRPLYFRCSLVPHAPVPSSRPVCPWPGTRITPRPAWVDAGAARCHSLQRQRKYIPAVT</sequence>
<protein>
    <submittedName>
        <fullName evidence="1">Uncharacterized protein</fullName>
    </submittedName>
</protein>
<proteinExistence type="predicted"/>
<name>A0AAV7PNK7_PLEWA</name>
<evidence type="ECO:0000313" key="2">
    <source>
        <dbReference type="Proteomes" id="UP001066276"/>
    </source>
</evidence>
<evidence type="ECO:0000313" key="1">
    <source>
        <dbReference type="EMBL" id="KAJ1128635.1"/>
    </source>
</evidence>
<accession>A0AAV7PNK7</accession>
<gene>
    <name evidence="1" type="ORF">NDU88_007010</name>
</gene>